<dbReference type="Pfam" id="PF02673">
    <property type="entry name" value="BacA"/>
    <property type="match status" value="1"/>
</dbReference>
<dbReference type="GO" id="GO:0008360">
    <property type="term" value="P:regulation of cell shape"/>
    <property type="evidence" value="ECO:0007669"/>
    <property type="project" value="UniProtKB-KW"/>
</dbReference>
<comment type="similarity">
    <text evidence="2 14">Belongs to the UppP family.</text>
</comment>
<keyword evidence="7 14" id="KW-0378">Hydrolase</keyword>
<evidence type="ECO:0000256" key="13">
    <source>
        <dbReference type="ARBA" id="ARBA00047594"/>
    </source>
</evidence>
<feature type="transmembrane region" description="Helical" evidence="14">
    <location>
        <begin position="212"/>
        <end position="230"/>
    </location>
</feature>
<dbReference type="GO" id="GO:0050380">
    <property type="term" value="F:undecaprenyl-diphosphatase activity"/>
    <property type="evidence" value="ECO:0007669"/>
    <property type="project" value="UniProtKB-UniRule"/>
</dbReference>
<keyword evidence="16" id="KW-1185">Reference proteome</keyword>
<comment type="catalytic activity">
    <reaction evidence="13 14">
        <text>di-trans,octa-cis-undecaprenyl diphosphate + H2O = di-trans,octa-cis-undecaprenyl phosphate + phosphate + H(+)</text>
        <dbReference type="Rhea" id="RHEA:28094"/>
        <dbReference type="ChEBI" id="CHEBI:15377"/>
        <dbReference type="ChEBI" id="CHEBI:15378"/>
        <dbReference type="ChEBI" id="CHEBI:43474"/>
        <dbReference type="ChEBI" id="CHEBI:58405"/>
        <dbReference type="ChEBI" id="CHEBI:60392"/>
        <dbReference type="EC" id="3.6.1.27"/>
    </reaction>
</comment>
<dbReference type="InterPro" id="IPR003824">
    <property type="entry name" value="UppP"/>
</dbReference>
<protein>
    <recommendedName>
        <fullName evidence="4 14">Undecaprenyl-diphosphatase</fullName>
        <ecNumber evidence="3 14">3.6.1.27</ecNumber>
    </recommendedName>
    <alternativeName>
        <fullName evidence="12 14">Bacitracin resistance protein</fullName>
    </alternativeName>
    <alternativeName>
        <fullName evidence="11 14">Undecaprenyl pyrophosphate phosphatase</fullName>
    </alternativeName>
</protein>
<sequence>MSLIEAFILGIVQGLTEFLPVSSSGHIELAKAILGTEVEEDVLFTVILHGATVLSTLVIYFQEIKKLIIEGVQPKWNDSKQYILFLVVSMIPVFFVGMFFKDTLENIFFGNILAVGIALLFTGALLSFTYLSRDFGAKITWSSAIVMGIAQAIAVIPGISRSGSTIATGLLMGVKKEEATRFSFLMVLAPIMGANLLELLKFDPSQSSSLSWPVIIVGFITAFVSGVIACKWMIKLVKKGKLIYFAIYCLLVGTAAIVLSLI</sequence>
<evidence type="ECO:0000256" key="5">
    <source>
        <dbReference type="ARBA" id="ARBA00022475"/>
    </source>
</evidence>
<keyword evidence="14" id="KW-0133">Cell shape</keyword>
<comment type="miscellaneous">
    <text evidence="14">Bacitracin is thought to be involved in the inhibition of peptidoglycan synthesis by sequestering undecaprenyl diphosphate, thereby reducing the pool of lipid carrier available.</text>
</comment>
<evidence type="ECO:0000256" key="12">
    <source>
        <dbReference type="ARBA" id="ARBA00032932"/>
    </source>
</evidence>
<comment type="function">
    <text evidence="14">Catalyzes the dephosphorylation of undecaprenyl diphosphate (UPP). Confers resistance to bacitracin.</text>
</comment>
<comment type="caution">
    <text evidence="15">The sequence shown here is derived from an EMBL/GenBank/DDBJ whole genome shotgun (WGS) entry which is preliminary data.</text>
</comment>
<feature type="transmembrane region" description="Helical" evidence="14">
    <location>
        <begin position="106"/>
        <end position="131"/>
    </location>
</feature>
<keyword evidence="14" id="KW-0573">Peptidoglycan synthesis</keyword>
<dbReference type="GO" id="GO:0071555">
    <property type="term" value="P:cell wall organization"/>
    <property type="evidence" value="ECO:0007669"/>
    <property type="project" value="UniProtKB-KW"/>
</dbReference>
<evidence type="ECO:0000256" key="11">
    <source>
        <dbReference type="ARBA" id="ARBA00032707"/>
    </source>
</evidence>
<dbReference type="PANTHER" id="PTHR30622">
    <property type="entry name" value="UNDECAPRENYL-DIPHOSPHATASE"/>
    <property type="match status" value="1"/>
</dbReference>
<dbReference type="RefSeq" id="WP_338236452.1">
    <property type="nucleotide sequence ID" value="NZ_BQKE01000001.1"/>
</dbReference>
<evidence type="ECO:0000256" key="8">
    <source>
        <dbReference type="ARBA" id="ARBA00022989"/>
    </source>
</evidence>
<dbReference type="GO" id="GO:0005886">
    <property type="term" value="C:plasma membrane"/>
    <property type="evidence" value="ECO:0007669"/>
    <property type="project" value="UniProtKB-SubCell"/>
</dbReference>
<dbReference type="Proteomes" id="UP001310022">
    <property type="component" value="Unassembled WGS sequence"/>
</dbReference>
<feature type="transmembrane region" description="Helical" evidence="14">
    <location>
        <begin position="182"/>
        <end position="200"/>
    </location>
</feature>
<evidence type="ECO:0000313" key="15">
    <source>
        <dbReference type="EMBL" id="GJM60761.1"/>
    </source>
</evidence>
<evidence type="ECO:0000256" key="3">
    <source>
        <dbReference type="ARBA" id="ARBA00012374"/>
    </source>
</evidence>
<keyword evidence="9 14" id="KW-0472">Membrane</keyword>
<dbReference type="HAMAP" id="MF_01006">
    <property type="entry name" value="Undec_diphosphatase"/>
    <property type="match status" value="1"/>
</dbReference>
<feature type="transmembrane region" description="Helical" evidence="14">
    <location>
        <begin position="42"/>
        <end position="61"/>
    </location>
</feature>
<organism evidence="15 16">
    <name type="scientific">Persicobacter diffluens</name>
    <dbReference type="NCBI Taxonomy" id="981"/>
    <lineage>
        <taxon>Bacteria</taxon>
        <taxon>Pseudomonadati</taxon>
        <taxon>Bacteroidota</taxon>
        <taxon>Cytophagia</taxon>
        <taxon>Cytophagales</taxon>
        <taxon>Persicobacteraceae</taxon>
        <taxon>Persicobacter</taxon>
    </lineage>
</organism>
<feature type="transmembrane region" description="Helical" evidence="14">
    <location>
        <begin position="82"/>
        <end position="100"/>
    </location>
</feature>
<dbReference type="GO" id="GO:0046677">
    <property type="term" value="P:response to antibiotic"/>
    <property type="evidence" value="ECO:0007669"/>
    <property type="project" value="UniProtKB-UniRule"/>
</dbReference>
<feature type="transmembrane region" description="Helical" evidence="14">
    <location>
        <begin position="242"/>
        <end position="261"/>
    </location>
</feature>
<evidence type="ECO:0000256" key="2">
    <source>
        <dbReference type="ARBA" id="ARBA00010621"/>
    </source>
</evidence>
<keyword evidence="14" id="KW-0961">Cell wall biogenesis/degradation</keyword>
<evidence type="ECO:0000256" key="6">
    <source>
        <dbReference type="ARBA" id="ARBA00022692"/>
    </source>
</evidence>
<evidence type="ECO:0000256" key="4">
    <source>
        <dbReference type="ARBA" id="ARBA00021581"/>
    </source>
</evidence>
<evidence type="ECO:0000313" key="16">
    <source>
        <dbReference type="Proteomes" id="UP001310022"/>
    </source>
</evidence>
<evidence type="ECO:0000256" key="14">
    <source>
        <dbReference type="HAMAP-Rule" id="MF_01006"/>
    </source>
</evidence>
<dbReference type="EC" id="3.6.1.27" evidence="3 14"/>
<dbReference type="GO" id="GO:0009252">
    <property type="term" value="P:peptidoglycan biosynthetic process"/>
    <property type="evidence" value="ECO:0007669"/>
    <property type="project" value="UniProtKB-KW"/>
</dbReference>
<keyword evidence="10 14" id="KW-0046">Antibiotic resistance</keyword>
<gene>
    <name evidence="14 15" type="primary">uppP</name>
    <name evidence="15" type="ORF">PEDI_13130</name>
</gene>
<dbReference type="AlphaFoldDB" id="A0AAN5AKT5"/>
<keyword evidence="5 14" id="KW-1003">Cell membrane</keyword>
<evidence type="ECO:0000256" key="1">
    <source>
        <dbReference type="ARBA" id="ARBA00004651"/>
    </source>
</evidence>
<name>A0AAN5AKT5_9BACT</name>
<evidence type="ECO:0000256" key="7">
    <source>
        <dbReference type="ARBA" id="ARBA00022801"/>
    </source>
</evidence>
<keyword evidence="8 14" id="KW-1133">Transmembrane helix</keyword>
<evidence type="ECO:0000256" key="9">
    <source>
        <dbReference type="ARBA" id="ARBA00023136"/>
    </source>
</evidence>
<accession>A0AAN5AKT5</accession>
<keyword evidence="6 14" id="KW-0812">Transmembrane</keyword>
<reference evidence="15 16" key="1">
    <citation type="submission" date="2021-12" db="EMBL/GenBank/DDBJ databases">
        <title>Genome sequencing of bacteria with rrn-lacking chromosome and rrn-plasmid.</title>
        <authorList>
            <person name="Anda M."/>
            <person name="Iwasaki W."/>
        </authorList>
    </citation>
    <scope>NUCLEOTIDE SEQUENCE [LARGE SCALE GENOMIC DNA]</scope>
    <source>
        <strain evidence="15 16">NBRC 15940</strain>
    </source>
</reference>
<dbReference type="PANTHER" id="PTHR30622:SF2">
    <property type="entry name" value="UNDECAPRENYL-DIPHOSPHATASE"/>
    <property type="match status" value="1"/>
</dbReference>
<comment type="subcellular location">
    <subcellularLocation>
        <location evidence="1 14">Cell membrane</location>
        <topology evidence="1 14">Multi-pass membrane protein</topology>
    </subcellularLocation>
</comment>
<evidence type="ECO:0000256" key="10">
    <source>
        <dbReference type="ARBA" id="ARBA00023251"/>
    </source>
</evidence>
<dbReference type="EMBL" id="BQKE01000001">
    <property type="protein sequence ID" value="GJM60761.1"/>
    <property type="molecule type" value="Genomic_DNA"/>
</dbReference>
<proteinExistence type="inferred from homology"/>